<name>A0A5N6YG37_9EURO</name>
<proteinExistence type="predicted"/>
<dbReference type="Proteomes" id="UP000325558">
    <property type="component" value="Unassembled WGS sequence"/>
</dbReference>
<accession>A0A5N6YG37</accession>
<dbReference type="EMBL" id="ML737124">
    <property type="protein sequence ID" value="KAE8344421.1"/>
    <property type="molecule type" value="Genomic_DNA"/>
</dbReference>
<evidence type="ECO:0000313" key="1">
    <source>
        <dbReference type="EMBL" id="KAE8344421.1"/>
    </source>
</evidence>
<dbReference type="AlphaFoldDB" id="A0A5N6YG37"/>
<sequence length="169" mass="18280">MSYQQQPPYPPQPAVGGYGVAVGQGAVLTVLSEVIRWFPREVSGPDRKDSTLVPSKSSIIHSDSVLNAATVLLPVTTDLLRAATLPSSTAVTLLRVLLLDNTHLNPKWDTRSNNQLHSRRKRVTAVLVPAWPPFVAVSFAKRAANAVSTASNAAKCAKLHDPYMTSMIR</sequence>
<protein>
    <submittedName>
        <fullName evidence="1">Uncharacterized protein</fullName>
    </submittedName>
</protein>
<dbReference type="OrthoDB" id="10528836at2759"/>
<reference evidence="1" key="1">
    <citation type="submission" date="2019-04" db="EMBL/GenBank/DDBJ databases">
        <title>Friends and foes A comparative genomics study of 23 Aspergillus species from section Flavi.</title>
        <authorList>
            <consortium name="DOE Joint Genome Institute"/>
            <person name="Kjaerbolling I."/>
            <person name="Vesth T."/>
            <person name="Frisvad J.C."/>
            <person name="Nybo J.L."/>
            <person name="Theobald S."/>
            <person name="Kildgaard S."/>
            <person name="Isbrandt T."/>
            <person name="Kuo A."/>
            <person name="Sato A."/>
            <person name="Lyhne E.K."/>
            <person name="Kogle M.E."/>
            <person name="Wiebenga A."/>
            <person name="Kun R.S."/>
            <person name="Lubbers R.J."/>
            <person name="Makela M.R."/>
            <person name="Barry K."/>
            <person name="Chovatia M."/>
            <person name="Clum A."/>
            <person name="Daum C."/>
            <person name="Haridas S."/>
            <person name="He G."/>
            <person name="LaButti K."/>
            <person name="Lipzen A."/>
            <person name="Mondo S."/>
            <person name="Riley R."/>
            <person name="Salamov A."/>
            <person name="Simmons B.A."/>
            <person name="Magnuson J.K."/>
            <person name="Henrissat B."/>
            <person name="Mortensen U.H."/>
            <person name="Larsen T.O."/>
            <person name="Devries R.P."/>
            <person name="Grigoriev I.V."/>
            <person name="Machida M."/>
            <person name="Baker S.E."/>
            <person name="Andersen M.R."/>
        </authorList>
    </citation>
    <scope>NUCLEOTIDE SEQUENCE</scope>
    <source>
        <strain evidence="1">CBS 117612</strain>
    </source>
</reference>
<gene>
    <name evidence="1" type="ORF">BDV24DRAFT_160568</name>
</gene>
<organism evidence="1">
    <name type="scientific">Aspergillus arachidicola</name>
    <dbReference type="NCBI Taxonomy" id="656916"/>
    <lineage>
        <taxon>Eukaryota</taxon>
        <taxon>Fungi</taxon>
        <taxon>Dikarya</taxon>
        <taxon>Ascomycota</taxon>
        <taxon>Pezizomycotina</taxon>
        <taxon>Eurotiomycetes</taxon>
        <taxon>Eurotiomycetidae</taxon>
        <taxon>Eurotiales</taxon>
        <taxon>Aspergillaceae</taxon>
        <taxon>Aspergillus</taxon>
        <taxon>Aspergillus subgen. Circumdati</taxon>
    </lineage>
</organism>